<organism evidence="7 8">
    <name type="scientific">Bemisia tabaci</name>
    <name type="common">Sweetpotato whitefly</name>
    <name type="synonym">Aleurodes tabaci</name>
    <dbReference type="NCBI Taxonomy" id="7038"/>
    <lineage>
        <taxon>Eukaryota</taxon>
        <taxon>Metazoa</taxon>
        <taxon>Ecdysozoa</taxon>
        <taxon>Arthropoda</taxon>
        <taxon>Hexapoda</taxon>
        <taxon>Insecta</taxon>
        <taxon>Pterygota</taxon>
        <taxon>Neoptera</taxon>
        <taxon>Paraneoptera</taxon>
        <taxon>Hemiptera</taxon>
        <taxon>Sternorrhyncha</taxon>
        <taxon>Aleyrodoidea</taxon>
        <taxon>Aleyrodidae</taxon>
        <taxon>Aleyrodinae</taxon>
        <taxon>Bemisia</taxon>
    </lineage>
</organism>
<dbReference type="GO" id="GO:0005506">
    <property type="term" value="F:iron ion binding"/>
    <property type="evidence" value="ECO:0007669"/>
    <property type="project" value="InterPro"/>
</dbReference>
<dbReference type="AlphaFoldDB" id="A0A9P0CCP9"/>
<evidence type="ECO:0000313" key="7">
    <source>
        <dbReference type="EMBL" id="CAH0778205.1"/>
    </source>
</evidence>
<dbReference type="Pfam" id="PF04116">
    <property type="entry name" value="FA_hydroxylase"/>
    <property type="match status" value="1"/>
</dbReference>
<dbReference type="GO" id="GO:0016020">
    <property type="term" value="C:membrane"/>
    <property type="evidence" value="ECO:0007669"/>
    <property type="project" value="UniProtKB-SubCell"/>
</dbReference>
<gene>
    <name evidence="7" type="ORF">BEMITA_LOCUS14045</name>
</gene>
<reference evidence="7" key="1">
    <citation type="submission" date="2021-12" db="EMBL/GenBank/DDBJ databases">
        <authorList>
            <person name="King R."/>
        </authorList>
    </citation>
    <scope>NUCLEOTIDE SEQUENCE</scope>
</reference>
<evidence type="ECO:0000313" key="8">
    <source>
        <dbReference type="Proteomes" id="UP001152759"/>
    </source>
</evidence>
<evidence type="ECO:0000256" key="1">
    <source>
        <dbReference type="ARBA" id="ARBA00004370"/>
    </source>
</evidence>
<dbReference type="Proteomes" id="UP001152759">
    <property type="component" value="Chromosome 9"/>
</dbReference>
<evidence type="ECO:0000256" key="5">
    <source>
        <dbReference type="SAM" id="Phobius"/>
    </source>
</evidence>
<keyword evidence="3 5" id="KW-1133">Transmembrane helix</keyword>
<keyword evidence="8" id="KW-1185">Reference proteome</keyword>
<name>A0A9P0CCP9_BEMTA</name>
<dbReference type="KEGG" id="btab:109030394"/>
<evidence type="ECO:0000256" key="2">
    <source>
        <dbReference type="ARBA" id="ARBA00022692"/>
    </source>
</evidence>
<proteinExistence type="predicted"/>
<feature type="transmembrane region" description="Helical" evidence="5">
    <location>
        <begin position="102"/>
        <end position="126"/>
    </location>
</feature>
<sequence length="411" mass="47941">MIVDKLKAGFPECSPEVLSRLFVPAKFAWSIVAPNLCSYLVPVCILFFGISANGSALLFLTLLKVSWRPSLPSLDTHIALPELNNLTEGPSEIWEKIGLKDLLFHIILSETVAFSFYLIFGGFLHYHYYVKQREKAEEWKCQPKKFLPTNLEIDELRVGCKALFYCNIVSGLISCYIYNGGSLCSIYYDLGDYPFWWTILQYAVTFLYQDYVTYWLHRFYHTPFFYKNFHKIHHRYKQPTAFSVTAMHPVELIHIQLFLAVPAFSIPVHYSCFLFLTAYTYYHGVVQHSGVAFKSHWWQPWQPDCMFHDNHHQYFHVNFGFNCWFWDVLHGTFRKKDRIYTEDIYGGKGKPLAAANSSEIANEIEERQCENPLAYRSNKPDYILLDADIKDVSTEATVSKRHSTKLEVQND</sequence>
<dbReference type="EMBL" id="OU963870">
    <property type="protein sequence ID" value="CAH0778205.1"/>
    <property type="molecule type" value="Genomic_DNA"/>
</dbReference>
<dbReference type="GO" id="GO:0016491">
    <property type="term" value="F:oxidoreductase activity"/>
    <property type="evidence" value="ECO:0007669"/>
    <property type="project" value="InterPro"/>
</dbReference>
<dbReference type="InterPro" id="IPR006694">
    <property type="entry name" value="Fatty_acid_hydroxylase"/>
</dbReference>
<protein>
    <recommendedName>
        <fullName evidence="6">Fatty acid hydroxylase domain-containing protein</fullName>
    </recommendedName>
</protein>
<dbReference type="InterPro" id="IPR050307">
    <property type="entry name" value="Sterol_Desaturase_Related"/>
</dbReference>
<evidence type="ECO:0000256" key="3">
    <source>
        <dbReference type="ARBA" id="ARBA00022989"/>
    </source>
</evidence>
<keyword evidence="2 5" id="KW-0812">Transmembrane</keyword>
<feature type="transmembrane region" description="Helical" evidence="5">
    <location>
        <begin position="39"/>
        <end position="63"/>
    </location>
</feature>
<comment type="subcellular location">
    <subcellularLocation>
        <location evidence="1">Membrane</location>
    </subcellularLocation>
</comment>
<feature type="domain" description="Fatty acid hydroxylase" evidence="6">
    <location>
        <begin position="203"/>
        <end position="332"/>
    </location>
</feature>
<evidence type="ECO:0000256" key="4">
    <source>
        <dbReference type="ARBA" id="ARBA00023136"/>
    </source>
</evidence>
<evidence type="ECO:0000259" key="6">
    <source>
        <dbReference type="Pfam" id="PF04116"/>
    </source>
</evidence>
<dbReference type="PANTHER" id="PTHR11863">
    <property type="entry name" value="STEROL DESATURASE"/>
    <property type="match status" value="1"/>
</dbReference>
<accession>A0A9P0CCP9</accession>
<keyword evidence="4 5" id="KW-0472">Membrane</keyword>
<dbReference type="GO" id="GO:0008610">
    <property type="term" value="P:lipid biosynthetic process"/>
    <property type="evidence" value="ECO:0007669"/>
    <property type="project" value="InterPro"/>
</dbReference>